<evidence type="ECO:0000313" key="1">
    <source>
        <dbReference type="EMBL" id="AYA38159.1"/>
    </source>
</evidence>
<evidence type="ECO:0000313" key="2">
    <source>
        <dbReference type="Proteomes" id="UP000262802"/>
    </source>
</evidence>
<proteinExistence type="predicted"/>
<dbReference type="AlphaFoldDB" id="A0A3B7RBV3"/>
<keyword evidence="2" id="KW-1185">Reference proteome</keyword>
<organism evidence="1 2">
    <name type="scientific">Hymenobacter oligotrophus</name>
    <dbReference type="NCBI Taxonomy" id="2319843"/>
    <lineage>
        <taxon>Bacteria</taxon>
        <taxon>Pseudomonadati</taxon>
        <taxon>Bacteroidota</taxon>
        <taxon>Cytophagia</taxon>
        <taxon>Cytophagales</taxon>
        <taxon>Hymenobacteraceae</taxon>
        <taxon>Hymenobacter</taxon>
    </lineage>
</organism>
<sequence>MAPKQYPAGRRPCCLTLVVGALAALLSGCAVVGKIDTLPDGRYRVLHSTVPALQAQRHRPAYLHQAADTLLLASSEDAPNAQAVALPPGQHTTVLARRFDVDVFTLPFKIRPARGPLPVQLNTQFNAALYLGRRLDFYHLHSPSGRPGRPPAVRDLGFGYGVFAGLGAAVINPDVTNQQARVAEYEGMVAHAGAAFIYDARVFNIGLALGADHLFGPDGRHWLYQHKPWVGILFGLDLN</sequence>
<name>A0A3B7RBV3_9BACT</name>
<gene>
    <name evidence="1" type="ORF">D3Y59_14595</name>
</gene>
<dbReference type="PROSITE" id="PS51257">
    <property type="entry name" value="PROKAR_LIPOPROTEIN"/>
    <property type="match status" value="1"/>
</dbReference>
<dbReference type="KEGG" id="hyh:D3Y59_14595"/>
<dbReference type="EMBL" id="CP032317">
    <property type="protein sequence ID" value="AYA38159.1"/>
    <property type="molecule type" value="Genomic_DNA"/>
</dbReference>
<dbReference type="Proteomes" id="UP000262802">
    <property type="component" value="Chromosome"/>
</dbReference>
<accession>A0A3B7RBV3</accession>
<reference evidence="1 2" key="1">
    <citation type="submission" date="2018-09" db="EMBL/GenBank/DDBJ databases">
        <title>Hymenobacter medium sp. nov., isolated from R2A medium.</title>
        <authorList>
            <person name="Yingchao G."/>
        </authorList>
    </citation>
    <scope>NUCLEOTIDE SEQUENCE [LARGE SCALE GENOMIC DNA]</scope>
    <source>
        <strain evidence="2">sh-6</strain>
    </source>
</reference>
<dbReference type="RefSeq" id="WP_119445710.1">
    <property type="nucleotide sequence ID" value="NZ_CP032317.1"/>
</dbReference>
<protein>
    <submittedName>
        <fullName evidence="1">Uncharacterized protein</fullName>
    </submittedName>
</protein>
<dbReference type="OrthoDB" id="836926at2"/>